<protein>
    <submittedName>
        <fullName evidence="2">Uncharacterized protein</fullName>
    </submittedName>
</protein>
<dbReference type="STRING" id="910964.GEAM_1387"/>
<dbReference type="Proteomes" id="UP000028640">
    <property type="component" value="Unassembled WGS sequence"/>
</dbReference>
<evidence type="ECO:0000313" key="3">
    <source>
        <dbReference type="Proteomes" id="UP000028640"/>
    </source>
</evidence>
<proteinExistence type="predicted"/>
<keyword evidence="1" id="KW-0472">Membrane</keyword>
<reference evidence="2 3" key="1">
    <citation type="submission" date="2014-05" db="EMBL/GenBank/DDBJ databases">
        <title>ATOL: Assembling a taxonomically balanced genome-scale reconstruction of the evolutionary history of the Enterobacteriaceae.</title>
        <authorList>
            <person name="Plunkett G.III."/>
            <person name="Neeno-Eckwall E.C."/>
            <person name="Glasner J.D."/>
            <person name="Perna N.T."/>
        </authorList>
    </citation>
    <scope>NUCLEOTIDE SEQUENCE [LARGE SCALE GENOMIC DNA]</scope>
    <source>
        <strain evidence="2 3">ATCC 33852</strain>
    </source>
</reference>
<feature type="transmembrane region" description="Helical" evidence="1">
    <location>
        <begin position="325"/>
        <end position="346"/>
    </location>
</feature>
<gene>
    <name evidence="2" type="ORF">GEAM_1387</name>
</gene>
<feature type="transmembrane region" description="Helical" evidence="1">
    <location>
        <begin position="166"/>
        <end position="183"/>
    </location>
</feature>
<feature type="transmembrane region" description="Helical" evidence="1">
    <location>
        <begin position="29"/>
        <end position="47"/>
    </location>
</feature>
<sequence length="409" mass="46593">MNVFYLSMLSSIIIFFPSLSMILLQQSSFTLGVVLASSFFIACRLLVTPRRLYLDIEHRRSISIILCFLVFVFFHFALVFYIFGTSLPEQDFPKFLLSFIFLMLVLVANVIVKDVIYYVDEKTLHSTLKVILYILLLNALVSLTKIDVFGTGLAKPTFLFQEPSHFALICAPVLMYFSFIYAGTTTRLIILFMFALWGGYIQNFTMILAAAIAFIITARSVSFTLLVCLLFGLVGFFFLQSDLFSYYTARLNLSSGNQNLSTLVLLQGWQNAFLTMNASWLGSGFQQFGISTLSGDISQQIYSLLRIYINVFDGGSTAAKVVGEFGVFGIALMIVYLIGWLKIFFYIRKHKKSNNKKIILFTSLYLASILEFFVRGAGYFTPSMFFFSVSVFYFMSRTNKKRIIYEINN</sequence>
<keyword evidence="3" id="KW-1185">Reference proteome</keyword>
<feature type="transmembrane region" description="Helical" evidence="1">
    <location>
        <begin position="223"/>
        <end position="241"/>
    </location>
</feature>
<organism evidence="2 3">
    <name type="scientific">Ewingella americana (strain ATCC 33852 / DSM 4580 / CCUG 14506 / JCM 5911 / LMG 7869 / NCTC 12157 / CDC 1468-78)</name>
    <dbReference type="NCBI Taxonomy" id="910964"/>
    <lineage>
        <taxon>Bacteria</taxon>
        <taxon>Pseudomonadati</taxon>
        <taxon>Pseudomonadota</taxon>
        <taxon>Gammaproteobacteria</taxon>
        <taxon>Enterobacterales</taxon>
        <taxon>Yersiniaceae</taxon>
        <taxon>Ewingella</taxon>
    </lineage>
</organism>
<name>A0A085GHC2_EWIA3</name>
<comment type="caution">
    <text evidence="2">The sequence shown here is derived from an EMBL/GenBank/DDBJ whole genome shotgun (WGS) entry which is preliminary data.</text>
</comment>
<feature type="transmembrane region" description="Helical" evidence="1">
    <location>
        <begin position="62"/>
        <end position="83"/>
    </location>
</feature>
<feature type="transmembrane region" description="Helical" evidence="1">
    <location>
        <begin position="95"/>
        <end position="119"/>
    </location>
</feature>
<feature type="transmembrane region" description="Helical" evidence="1">
    <location>
        <begin position="131"/>
        <end position="154"/>
    </location>
</feature>
<feature type="transmembrane region" description="Helical" evidence="1">
    <location>
        <begin position="6"/>
        <end position="24"/>
    </location>
</feature>
<feature type="transmembrane region" description="Helical" evidence="1">
    <location>
        <begin position="189"/>
        <end position="216"/>
    </location>
</feature>
<feature type="transmembrane region" description="Helical" evidence="1">
    <location>
        <begin position="380"/>
        <end position="396"/>
    </location>
</feature>
<evidence type="ECO:0000313" key="2">
    <source>
        <dbReference type="EMBL" id="KFC83117.1"/>
    </source>
</evidence>
<keyword evidence="1" id="KW-1133">Transmembrane helix</keyword>
<dbReference type="eggNOG" id="ENOG5033465">
    <property type="taxonomic scope" value="Bacteria"/>
</dbReference>
<evidence type="ECO:0000256" key="1">
    <source>
        <dbReference type="SAM" id="Phobius"/>
    </source>
</evidence>
<keyword evidence="1" id="KW-0812">Transmembrane</keyword>
<dbReference type="EMBL" id="JMPJ01000039">
    <property type="protein sequence ID" value="KFC83117.1"/>
    <property type="molecule type" value="Genomic_DNA"/>
</dbReference>
<accession>A0A085GHC2</accession>
<dbReference type="AlphaFoldDB" id="A0A085GHC2"/>